<geneLocation type="plasmid" evidence="2 3">
    <name>pSYMBR3459</name>
</geneLocation>
<evidence type="ECO:0000313" key="3">
    <source>
        <dbReference type="Proteomes" id="UP000010105"/>
    </source>
</evidence>
<feature type="region of interest" description="Disordered" evidence="1">
    <location>
        <begin position="1"/>
        <end position="34"/>
    </location>
</feature>
<reference evidence="2 3" key="1">
    <citation type="journal article" date="2012" name="J. Bacteriol.">
        <title>Complete Genome Sequence of Burkholderia phenoliruptrix BR3459a (CLA1), a Heat-Tolerant, Nitrogen-Fixing Symbiont of Mimosa flocculosa.</title>
        <authorList>
            <person name="de Oliveira Cunha C."/>
            <person name="Goda Zuleta L.F."/>
            <person name="Paula de Almeida L.G."/>
            <person name="Prioli Ciapina L."/>
            <person name="Lustrino Borges W."/>
            <person name="Pitard R.M."/>
            <person name="Baldani J.I."/>
            <person name="Straliotto R."/>
            <person name="de Faria S.M."/>
            <person name="Hungria M."/>
            <person name="Sousa Cavada B."/>
            <person name="Mercante F.M."/>
            <person name="Ribeiro de Vasconcelos A.T."/>
        </authorList>
    </citation>
    <scope>NUCLEOTIDE SEQUENCE [LARGE SCALE GENOMIC DNA]</scope>
    <source>
        <strain evidence="2 3">BR3459a</strain>
        <plasmid evidence="2 3">pSYMBR3459</plasmid>
    </source>
</reference>
<proteinExistence type="predicted"/>
<dbReference type="PATRIC" id="fig|1229205.11.peg.6904"/>
<dbReference type="AlphaFoldDB" id="K0DZ30"/>
<protein>
    <submittedName>
        <fullName evidence="2">Uncharacterized protein</fullName>
    </submittedName>
</protein>
<gene>
    <name evidence="2" type="ORF">BUPH_08446</name>
</gene>
<evidence type="ECO:0000256" key="1">
    <source>
        <dbReference type="SAM" id="MobiDB-lite"/>
    </source>
</evidence>
<dbReference type="EMBL" id="CP003865">
    <property type="protein sequence ID" value="AFT90190.1"/>
    <property type="molecule type" value="Genomic_DNA"/>
</dbReference>
<dbReference type="Proteomes" id="UP000010105">
    <property type="component" value="Plasmid pSYMBR3459"/>
</dbReference>
<dbReference type="KEGG" id="bpx:BUPH_08446"/>
<organism evidence="2 3">
    <name type="scientific">Paraburkholderia phenoliruptrix BR3459a</name>
    <dbReference type="NCBI Taxonomy" id="1229205"/>
    <lineage>
        <taxon>Bacteria</taxon>
        <taxon>Pseudomonadati</taxon>
        <taxon>Pseudomonadota</taxon>
        <taxon>Betaproteobacteria</taxon>
        <taxon>Burkholderiales</taxon>
        <taxon>Burkholderiaceae</taxon>
        <taxon>Paraburkholderia</taxon>
    </lineage>
</organism>
<feature type="region of interest" description="Disordered" evidence="1">
    <location>
        <begin position="56"/>
        <end position="75"/>
    </location>
</feature>
<keyword evidence="2" id="KW-0614">Plasmid</keyword>
<accession>K0DZ30</accession>
<dbReference type="HOGENOM" id="CLU_2664046_0_0_4"/>
<name>K0DZ30_9BURK</name>
<sequence length="75" mass="8487">MSALYSNIARRRGSARKQIPGSPSGSVEHHPQFTSILPSLGRENIIIDLRLKHKAKREGPQIVHRSYPARARRHP</sequence>
<evidence type="ECO:0000313" key="2">
    <source>
        <dbReference type="EMBL" id="AFT90190.1"/>
    </source>
</evidence>